<dbReference type="OrthoDB" id="9803211at2"/>
<dbReference type="InterPro" id="IPR014729">
    <property type="entry name" value="Rossmann-like_a/b/a_fold"/>
</dbReference>
<dbReference type="InterPro" id="IPR005148">
    <property type="entry name" value="Arg-tRNA-synth_N"/>
</dbReference>
<dbReference type="FunFam" id="3.40.50.620:FF:000030">
    <property type="entry name" value="Arginine--tRNA ligase"/>
    <property type="match status" value="1"/>
</dbReference>
<accession>A0A3M2L130</accession>
<dbReference type="RefSeq" id="WP_122189894.1">
    <property type="nucleotide sequence ID" value="NZ_RFFH01000009.1"/>
</dbReference>
<feature type="domain" description="DALR anticodon binding" evidence="13">
    <location>
        <begin position="470"/>
        <end position="585"/>
    </location>
</feature>
<dbReference type="SMART" id="SM01016">
    <property type="entry name" value="Arg_tRNA_synt_N"/>
    <property type="match status" value="1"/>
</dbReference>
<keyword evidence="16" id="KW-1185">Reference proteome</keyword>
<dbReference type="EC" id="6.1.1.19" evidence="11"/>
<dbReference type="CDD" id="cd07956">
    <property type="entry name" value="Anticodon_Ia_Arg"/>
    <property type="match status" value="1"/>
</dbReference>
<evidence type="ECO:0000256" key="4">
    <source>
        <dbReference type="ARBA" id="ARBA00022490"/>
    </source>
</evidence>
<feature type="domain" description="Arginyl tRNA synthetase N-terminal" evidence="14">
    <location>
        <begin position="13"/>
        <end position="93"/>
    </location>
</feature>
<evidence type="ECO:0000256" key="10">
    <source>
        <dbReference type="ARBA" id="ARBA00049339"/>
    </source>
</evidence>
<comment type="similarity">
    <text evidence="2 11 12">Belongs to the class-I aminoacyl-tRNA synthetase family.</text>
</comment>
<evidence type="ECO:0000256" key="11">
    <source>
        <dbReference type="HAMAP-Rule" id="MF_00123"/>
    </source>
</evidence>
<evidence type="ECO:0000256" key="8">
    <source>
        <dbReference type="ARBA" id="ARBA00022917"/>
    </source>
</evidence>
<dbReference type="InterPro" id="IPR001412">
    <property type="entry name" value="aa-tRNA-synth_I_CS"/>
</dbReference>
<name>A0A3M2L130_9NOCA</name>
<dbReference type="AlphaFoldDB" id="A0A3M2L130"/>
<dbReference type="Gene3D" id="1.10.730.10">
    <property type="entry name" value="Isoleucyl-tRNA Synthetase, Domain 1"/>
    <property type="match status" value="1"/>
</dbReference>
<evidence type="ECO:0000256" key="5">
    <source>
        <dbReference type="ARBA" id="ARBA00022598"/>
    </source>
</evidence>
<comment type="catalytic activity">
    <reaction evidence="10 11">
        <text>tRNA(Arg) + L-arginine + ATP = L-arginyl-tRNA(Arg) + AMP + diphosphate</text>
        <dbReference type="Rhea" id="RHEA:20301"/>
        <dbReference type="Rhea" id="RHEA-COMP:9658"/>
        <dbReference type="Rhea" id="RHEA-COMP:9673"/>
        <dbReference type="ChEBI" id="CHEBI:30616"/>
        <dbReference type="ChEBI" id="CHEBI:32682"/>
        <dbReference type="ChEBI" id="CHEBI:33019"/>
        <dbReference type="ChEBI" id="CHEBI:78442"/>
        <dbReference type="ChEBI" id="CHEBI:78513"/>
        <dbReference type="ChEBI" id="CHEBI:456215"/>
        <dbReference type="EC" id="6.1.1.19"/>
    </reaction>
</comment>
<keyword evidence="7 11" id="KW-0067">ATP-binding</keyword>
<dbReference type="GO" id="GO:0006420">
    <property type="term" value="P:arginyl-tRNA aminoacylation"/>
    <property type="evidence" value="ECO:0007669"/>
    <property type="project" value="UniProtKB-UniRule"/>
</dbReference>
<dbReference type="InterPro" id="IPR009080">
    <property type="entry name" value="tRNAsynth_Ia_anticodon-bd"/>
</dbReference>
<keyword evidence="9 11" id="KW-0030">Aminoacyl-tRNA synthetase</keyword>
<dbReference type="InterPro" id="IPR001278">
    <property type="entry name" value="Arg-tRNA-ligase"/>
</dbReference>
<comment type="subcellular location">
    <subcellularLocation>
        <location evidence="1 11">Cytoplasm</location>
    </subcellularLocation>
</comment>
<sequence>MTENGQSVRPLAATVAEAVSRSLSAALPAAAAGIGPLVRRSDHADFQSDVALPSAARLGTPPRAIADTIAGHLNADVIASARVSGPGFVNITVTDRSIWSQVAARADHERVGVGRPLTGERIVIDYSSPNVAKQMHVGHLRTTIIGDALARVLSFLGATVIRQNHLGDWGTQFGMLIQYLDEHPAARQQADADTPIEALDRLYRQARQKFDADADFADRSRSRVVALQSGDPATTAVWAGLVTASQRSFQALYDRLGVLLTPQDVSGESTYNGFLDEVAAELTRLGVAVESEGALCVFSAGSTGPDGKPVPLIVRKSDGGYGYAATDLATLRYRVQTLAATKILYVVDARQAQHFELVFAAARRAGWLPDAVEAIHVPFGTILGADGKPFKTRAGSTIPLAELLDSAVDRARKVLTEKAPDLDADTLEAVAEAAGIGSVKYADLSGSRIKDYAFDVDRMVDFTGDTGVYLQYAHARIRSILRKVPAAAPVVDPGLPLHPAERALALLLDEFARAVTDVAETLEPHRLAGYLYALAQAFTTFYESCPVLKAEDPAVRQNRIALCELTGDTVAQGLDLLGIAAPERI</sequence>
<evidence type="ECO:0000256" key="7">
    <source>
        <dbReference type="ARBA" id="ARBA00022840"/>
    </source>
</evidence>
<dbReference type="Proteomes" id="UP000279275">
    <property type="component" value="Unassembled WGS sequence"/>
</dbReference>
<evidence type="ECO:0000256" key="6">
    <source>
        <dbReference type="ARBA" id="ARBA00022741"/>
    </source>
</evidence>
<dbReference type="HAMAP" id="MF_00123">
    <property type="entry name" value="Arg_tRNA_synth"/>
    <property type="match status" value="1"/>
</dbReference>
<keyword evidence="4 11" id="KW-0963">Cytoplasm</keyword>
<dbReference type="GO" id="GO:0004814">
    <property type="term" value="F:arginine-tRNA ligase activity"/>
    <property type="evidence" value="ECO:0007669"/>
    <property type="project" value="UniProtKB-UniRule"/>
</dbReference>
<feature type="short sequence motif" description="'HIGH' region" evidence="11">
    <location>
        <begin position="129"/>
        <end position="139"/>
    </location>
</feature>
<dbReference type="SUPFAM" id="SSF47323">
    <property type="entry name" value="Anticodon-binding domain of a subclass of class I aminoacyl-tRNA synthetases"/>
    <property type="match status" value="1"/>
</dbReference>
<dbReference type="Pfam" id="PF05746">
    <property type="entry name" value="DALR_1"/>
    <property type="match status" value="1"/>
</dbReference>
<evidence type="ECO:0000256" key="1">
    <source>
        <dbReference type="ARBA" id="ARBA00004496"/>
    </source>
</evidence>
<dbReference type="SMART" id="SM00836">
    <property type="entry name" value="DALR_1"/>
    <property type="match status" value="1"/>
</dbReference>
<dbReference type="FunFam" id="1.10.730.10:FF:000008">
    <property type="entry name" value="Arginine--tRNA ligase"/>
    <property type="match status" value="1"/>
</dbReference>
<dbReference type="EMBL" id="RFFH01000009">
    <property type="protein sequence ID" value="RMI30656.1"/>
    <property type="molecule type" value="Genomic_DNA"/>
</dbReference>
<dbReference type="InterPro" id="IPR035684">
    <property type="entry name" value="ArgRS_core"/>
</dbReference>
<keyword evidence="8 11" id="KW-0648">Protein biosynthesis</keyword>
<proteinExistence type="inferred from homology"/>
<reference evidence="15 16" key="1">
    <citation type="submission" date="2018-10" db="EMBL/GenBank/DDBJ databases">
        <title>Isolation from cow dung.</title>
        <authorList>
            <person name="Ling L."/>
        </authorList>
    </citation>
    <scope>NUCLEOTIDE SEQUENCE [LARGE SCALE GENOMIC DNA]</scope>
    <source>
        <strain evidence="15 16">NEAU-LL90</strain>
    </source>
</reference>
<dbReference type="Gene3D" id="3.40.50.620">
    <property type="entry name" value="HUPs"/>
    <property type="match status" value="1"/>
</dbReference>
<dbReference type="InterPro" id="IPR008909">
    <property type="entry name" value="DALR_anticod-bd"/>
</dbReference>
<evidence type="ECO:0000259" key="13">
    <source>
        <dbReference type="SMART" id="SM00836"/>
    </source>
</evidence>
<keyword evidence="5 11" id="KW-0436">Ligase</keyword>
<comment type="caution">
    <text evidence="15">The sequence shown here is derived from an EMBL/GenBank/DDBJ whole genome shotgun (WGS) entry which is preliminary data.</text>
</comment>
<evidence type="ECO:0000259" key="14">
    <source>
        <dbReference type="SMART" id="SM01016"/>
    </source>
</evidence>
<keyword evidence="6 11" id="KW-0547">Nucleotide-binding</keyword>
<evidence type="ECO:0000256" key="2">
    <source>
        <dbReference type="ARBA" id="ARBA00005594"/>
    </source>
</evidence>
<protein>
    <recommendedName>
        <fullName evidence="11">Arginine--tRNA ligase</fullName>
        <ecNumber evidence="11">6.1.1.19</ecNumber>
    </recommendedName>
    <alternativeName>
        <fullName evidence="11">Arginyl-tRNA synthetase</fullName>
        <shortName evidence="11">ArgRS</shortName>
    </alternativeName>
</protein>
<dbReference type="InterPro" id="IPR036695">
    <property type="entry name" value="Arg-tRNA-synth_N_sf"/>
</dbReference>
<evidence type="ECO:0000313" key="16">
    <source>
        <dbReference type="Proteomes" id="UP000279275"/>
    </source>
</evidence>
<dbReference type="NCBIfam" id="TIGR00456">
    <property type="entry name" value="argS"/>
    <property type="match status" value="1"/>
</dbReference>
<dbReference type="SUPFAM" id="SSF52374">
    <property type="entry name" value="Nucleotidylyl transferase"/>
    <property type="match status" value="1"/>
</dbReference>
<dbReference type="PANTHER" id="PTHR11956:SF5">
    <property type="entry name" value="ARGININE--TRNA LIGASE, CYTOPLASMIC"/>
    <property type="match status" value="1"/>
</dbReference>
<evidence type="ECO:0000313" key="15">
    <source>
        <dbReference type="EMBL" id="RMI30656.1"/>
    </source>
</evidence>
<dbReference type="PRINTS" id="PR01038">
    <property type="entry name" value="TRNASYNTHARG"/>
</dbReference>
<dbReference type="PROSITE" id="PS00178">
    <property type="entry name" value="AA_TRNA_LIGASE_I"/>
    <property type="match status" value="1"/>
</dbReference>
<evidence type="ECO:0000256" key="12">
    <source>
        <dbReference type="RuleBase" id="RU363038"/>
    </source>
</evidence>
<dbReference type="GO" id="GO:0005737">
    <property type="term" value="C:cytoplasm"/>
    <property type="evidence" value="ECO:0007669"/>
    <property type="project" value="UniProtKB-SubCell"/>
</dbReference>
<dbReference type="SUPFAM" id="SSF55190">
    <property type="entry name" value="Arginyl-tRNA synthetase (ArgRS), N-terminal 'additional' domain"/>
    <property type="match status" value="1"/>
</dbReference>
<dbReference type="Pfam" id="PF03485">
    <property type="entry name" value="Arg_tRNA_synt_N"/>
    <property type="match status" value="1"/>
</dbReference>
<dbReference type="GO" id="GO:0005524">
    <property type="term" value="F:ATP binding"/>
    <property type="evidence" value="ECO:0007669"/>
    <property type="project" value="UniProtKB-UniRule"/>
</dbReference>
<organism evidence="15 16">
    <name type="scientific">Nocardia stercoris</name>
    <dbReference type="NCBI Taxonomy" id="2483361"/>
    <lineage>
        <taxon>Bacteria</taxon>
        <taxon>Bacillati</taxon>
        <taxon>Actinomycetota</taxon>
        <taxon>Actinomycetes</taxon>
        <taxon>Mycobacteriales</taxon>
        <taxon>Nocardiaceae</taxon>
        <taxon>Nocardia</taxon>
    </lineage>
</organism>
<dbReference type="Pfam" id="PF00750">
    <property type="entry name" value="tRNA-synt_1d"/>
    <property type="match status" value="1"/>
</dbReference>
<dbReference type="CDD" id="cd00671">
    <property type="entry name" value="ArgRS_core"/>
    <property type="match status" value="1"/>
</dbReference>
<dbReference type="Gene3D" id="3.30.1360.70">
    <property type="entry name" value="Arginyl tRNA synthetase N-terminal domain"/>
    <property type="match status" value="1"/>
</dbReference>
<dbReference type="PANTHER" id="PTHR11956">
    <property type="entry name" value="ARGINYL-TRNA SYNTHETASE"/>
    <property type="match status" value="1"/>
</dbReference>
<comment type="subunit">
    <text evidence="3 11">Monomer.</text>
</comment>
<evidence type="ECO:0000256" key="9">
    <source>
        <dbReference type="ARBA" id="ARBA00023146"/>
    </source>
</evidence>
<gene>
    <name evidence="11" type="primary">argS</name>
    <name evidence="15" type="ORF">EBN03_21640</name>
</gene>
<evidence type="ECO:0000256" key="3">
    <source>
        <dbReference type="ARBA" id="ARBA00011245"/>
    </source>
</evidence>